<name>A0A418YR62_9SPHN</name>
<proteinExistence type="inferred from homology"/>
<dbReference type="PROSITE" id="PS00687">
    <property type="entry name" value="ALDEHYDE_DEHYDR_GLU"/>
    <property type="match status" value="1"/>
</dbReference>
<reference evidence="6 7" key="1">
    <citation type="submission" date="2018-08" db="EMBL/GenBank/DDBJ databases">
        <title>Sphingobium sp. EO9.</title>
        <authorList>
            <person name="Park Y."/>
            <person name="Kim K.H."/>
            <person name="Jeon C.O."/>
        </authorList>
    </citation>
    <scope>NUCLEOTIDE SEQUENCE [LARGE SCALE GENOMIC DNA]</scope>
    <source>
        <strain evidence="6 7">EO9</strain>
    </source>
</reference>
<dbReference type="RefSeq" id="WP_119747219.1">
    <property type="nucleotide sequence ID" value="NZ_QVRA01000011.1"/>
</dbReference>
<feature type="domain" description="Aldehyde dehydrogenase" evidence="5">
    <location>
        <begin position="15"/>
        <end position="460"/>
    </location>
</feature>
<dbReference type="PANTHER" id="PTHR11699">
    <property type="entry name" value="ALDEHYDE DEHYDROGENASE-RELATED"/>
    <property type="match status" value="1"/>
</dbReference>
<evidence type="ECO:0000256" key="4">
    <source>
        <dbReference type="RuleBase" id="RU003345"/>
    </source>
</evidence>
<accession>A0A418YR62</accession>
<dbReference type="Proteomes" id="UP000283469">
    <property type="component" value="Unassembled WGS sequence"/>
</dbReference>
<dbReference type="AlphaFoldDB" id="A0A418YR62"/>
<dbReference type="InterPro" id="IPR044086">
    <property type="entry name" value="LUC3-like"/>
</dbReference>
<keyword evidence="2 4" id="KW-0560">Oxidoreductase</keyword>
<dbReference type="InterPro" id="IPR016162">
    <property type="entry name" value="Ald_DH_N"/>
</dbReference>
<evidence type="ECO:0000256" key="1">
    <source>
        <dbReference type="ARBA" id="ARBA00009986"/>
    </source>
</evidence>
<organism evidence="6 7">
    <name type="scientific">Sphingobium terrigena</name>
    <dbReference type="NCBI Taxonomy" id="2304063"/>
    <lineage>
        <taxon>Bacteria</taxon>
        <taxon>Pseudomonadati</taxon>
        <taxon>Pseudomonadota</taxon>
        <taxon>Alphaproteobacteria</taxon>
        <taxon>Sphingomonadales</taxon>
        <taxon>Sphingomonadaceae</taxon>
        <taxon>Sphingobium</taxon>
    </lineage>
</organism>
<evidence type="ECO:0000256" key="3">
    <source>
        <dbReference type="PROSITE-ProRule" id="PRU10007"/>
    </source>
</evidence>
<dbReference type="InterPro" id="IPR029510">
    <property type="entry name" value="Ald_DH_CS_GLU"/>
</dbReference>
<dbReference type="Gene3D" id="3.40.605.10">
    <property type="entry name" value="Aldehyde Dehydrogenase, Chain A, domain 1"/>
    <property type="match status" value="1"/>
</dbReference>
<evidence type="ECO:0000313" key="7">
    <source>
        <dbReference type="Proteomes" id="UP000283469"/>
    </source>
</evidence>
<comment type="caution">
    <text evidence="6">The sequence shown here is derived from an EMBL/GenBank/DDBJ whole genome shotgun (WGS) entry which is preliminary data.</text>
</comment>
<comment type="similarity">
    <text evidence="1 4">Belongs to the aldehyde dehydrogenase family.</text>
</comment>
<feature type="active site" evidence="3">
    <location>
        <position position="240"/>
    </location>
</feature>
<dbReference type="Pfam" id="PF00171">
    <property type="entry name" value="Aldedh"/>
    <property type="match status" value="1"/>
</dbReference>
<dbReference type="Gene3D" id="3.40.309.10">
    <property type="entry name" value="Aldehyde Dehydrogenase, Chain A, domain 2"/>
    <property type="match status" value="1"/>
</dbReference>
<evidence type="ECO:0000259" key="5">
    <source>
        <dbReference type="Pfam" id="PF00171"/>
    </source>
</evidence>
<dbReference type="FunFam" id="3.40.605.10:FF:000007">
    <property type="entry name" value="NAD/NADP-dependent betaine aldehyde dehydrogenase"/>
    <property type="match status" value="1"/>
</dbReference>
<dbReference type="SUPFAM" id="SSF53720">
    <property type="entry name" value="ALDH-like"/>
    <property type="match status" value="1"/>
</dbReference>
<evidence type="ECO:0000313" key="6">
    <source>
        <dbReference type="EMBL" id="RJG54135.1"/>
    </source>
</evidence>
<dbReference type="InterPro" id="IPR016161">
    <property type="entry name" value="Ald_DH/histidinol_DH"/>
</dbReference>
<gene>
    <name evidence="6" type="ORF">D0Z70_13365</name>
</gene>
<dbReference type="GO" id="GO:0016620">
    <property type="term" value="F:oxidoreductase activity, acting on the aldehyde or oxo group of donors, NAD or NADP as acceptor"/>
    <property type="evidence" value="ECO:0007669"/>
    <property type="project" value="InterPro"/>
</dbReference>
<evidence type="ECO:0000256" key="2">
    <source>
        <dbReference type="ARBA" id="ARBA00023002"/>
    </source>
</evidence>
<dbReference type="OrthoDB" id="9802947at2"/>
<dbReference type="InterPro" id="IPR016163">
    <property type="entry name" value="Ald_DH_C"/>
</dbReference>
<dbReference type="CDD" id="cd07106">
    <property type="entry name" value="ALDH_AldA-AAD23400"/>
    <property type="match status" value="1"/>
</dbReference>
<protein>
    <submittedName>
        <fullName evidence="6">Aldehyde dehydrogenase family protein</fullName>
    </submittedName>
</protein>
<keyword evidence="7" id="KW-1185">Reference proteome</keyword>
<dbReference type="EMBL" id="QVRA01000011">
    <property type="protein sequence ID" value="RJG54135.1"/>
    <property type="molecule type" value="Genomic_DNA"/>
</dbReference>
<dbReference type="InterPro" id="IPR015590">
    <property type="entry name" value="Aldehyde_DH_dom"/>
</dbReference>
<sequence length="470" mass="49438">MVKMLIDGALVDTARHMDVIDPSDESVVAQVPDAGTADVDQAVAAAKHAFLAWRDATPEARGAVLTAMAQVVTDNLDELCQLLVQETGRPLGLAQFEIANLAAGYLNYYAGLRIAPEILVEDDTRRVEQHRKPLGVVAAVVPWNAPVYIACNKIAPALAAGNTIVVKTAPSTPLTTLRLGELWQDVVPRGVINILSGGNEAGAHLVSHSDVAKVTFTGSTATGRKIMEAASPTLKRVTLELGGNDAAIILPDADVKAIAPAIFAFAFFNSGQVCAIIKRLYVHDSLYDAMCTEIAAYATGSKVAGGRDPEAQFGPVQNKAQYDKVLDYLAGAKASGTIIAGGDLPEGPGYFVPLTVVRDVKEGDVIVDEEPFGPILPIIRYTDIDDVIARANASPYALGGSIWSSDPEAAAKIALRLESGSVWVNQHCALDPAVPFPANKQSGSGVEGGLEGLYPYTALQILNIAKPQAA</sequence>